<dbReference type="SFLD" id="SFLDG01018">
    <property type="entry name" value="Squalene/Phytoene_Synthase_Lik"/>
    <property type="match status" value="1"/>
</dbReference>
<dbReference type="AlphaFoldDB" id="A0AAW8UTV4"/>
<reference evidence="4" key="1">
    <citation type="submission" date="2023-03" db="EMBL/GenBank/DDBJ databases">
        <authorList>
            <person name="Shen W."/>
            <person name="Cai J."/>
        </authorList>
    </citation>
    <scope>NUCLEOTIDE SEQUENCE</scope>
    <source>
        <strain evidence="4">K72-2</strain>
    </source>
</reference>
<dbReference type="SFLD" id="SFLDS00005">
    <property type="entry name" value="Isoprenoid_Synthase_Type_I"/>
    <property type="match status" value="1"/>
</dbReference>
<dbReference type="InterPro" id="IPR008949">
    <property type="entry name" value="Isoprenoid_synthase_dom_sf"/>
</dbReference>
<dbReference type="SUPFAM" id="SSF48576">
    <property type="entry name" value="Terpenoid synthases"/>
    <property type="match status" value="1"/>
</dbReference>
<dbReference type="RefSeq" id="WP_118214959.1">
    <property type="nucleotide sequence ID" value="NZ_CABJET010000003.1"/>
</dbReference>
<dbReference type="EMBL" id="JARQDV010000006">
    <property type="protein sequence ID" value="MDT2965236.1"/>
    <property type="molecule type" value="Genomic_DNA"/>
</dbReference>
<dbReference type="InterPro" id="IPR033904">
    <property type="entry name" value="Trans_IPPS_HH"/>
</dbReference>
<name>A0AAW8UTV4_ENTCA</name>
<sequence>MTVKSLNVFDEYDNDFLYCEAIIKKHSKNFHTAFSQLPKDKARAVYAVYAFCRRADDAVDEKQDPLLIEAMKKRLEEMQKQVSDDAIDLPQAVKEEDPDEAIWRALTLSFQQFDLQFQPFFDLLVGQKQDLDFQQPTSEKELSDYSYYVAGSVGLMLLPILSQAAAAIQEPAIKLGEAMQRTNILRDIGEDLRMGRIYLPQTVLAQYNLSREALAAGNQNPQFIEMWEHEAQLAETLYQESFVMMPQIDEDCREALLAAALIYREILTVIRKNNYQVFAEKTAVPKQRKIQLLFTAKKMLRQERWEG</sequence>
<protein>
    <submittedName>
        <fullName evidence="4">Phytoene/squalene synthase family protein</fullName>
    </submittedName>
</protein>
<comment type="caution">
    <text evidence="4">The sequence shown here is derived from an EMBL/GenBank/DDBJ whole genome shotgun (WGS) entry which is preliminary data.</text>
</comment>
<dbReference type="CDD" id="cd00683">
    <property type="entry name" value="Trans_IPPS_HH"/>
    <property type="match status" value="1"/>
</dbReference>
<gene>
    <name evidence="4" type="ORF">P7I32_11485</name>
</gene>
<dbReference type="InterPro" id="IPR002060">
    <property type="entry name" value="Squ/phyt_synthse"/>
</dbReference>
<dbReference type="SFLD" id="SFLDG01212">
    <property type="entry name" value="Phytoene_synthase_like"/>
    <property type="match status" value="1"/>
</dbReference>
<evidence type="ECO:0000313" key="4">
    <source>
        <dbReference type="EMBL" id="MDT2965236.1"/>
    </source>
</evidence>
<evidence type="ECO:0000256" key="1">
    <source>
        <dbReference type="ARBA" id="ARBA00004829"/>
    </source>
</evidence>
<keyword evidence="2" id="KW-0808">Transferase</keyword>
<dbReference type="PROSITE" id="PS01045">
    <property type="entry name" value="SQUALEN_PHYTOEN_SYN_2"/>
    <property type="match status" value="1"/>
</dbReference>
<dbReference type="Proteomes" id="UP001268896">
    <property type="component" value="Unassembled WGS sequence"/>
</dbReference>
<dbReference type="GO" id="GO:0051996">
    <property type="term" value="F:squalene synthase [NAD(P)H] activity"/>
    <property type="evidence" value="ECO:0007669"/>
    <property type="project" value="InterPro"/>
</dbReference>
<comment type="pathway">
    <text evidence="1">Carotenoid biosynthesis.</text>
</comment>
<organism evidence="4 5">
    <name type="scientific">Enterococcus casseliflavus</name>
    <name type="common">Enterococcus flavescens</name>
    <dbReference type="NCBI Taxonomy" id="37734"/>
    <lineage>
        <taxon>Bacteria</taxon>
        <taxon>Bacillati</taxon>
        <taxon>Bacillota</taxon>
        <taxon>Bacilli</taxon>
        <taxon>Lactobacillales</taxon>
        <taxon>Enterococcaceae</taxon>
        <taxon>Enterococcus</taxon>
    </lineage>
</organism>
<dbReference type="PANTHER" id="PTHR31480">
    <property type="entry name" value="BIFUNCTIONAL LYCOPENE CYCLASE/PHYTOENE SYNTHASE"/>
    <property type="match status" value="1"/>
</dbReference>
<dbReference type="GO" id="GO:0004311">
    <property type="term" value="F:geranylgeranyl diphosphate synthase activity"/>
    <property type="evidence" value="ECO:0007669"/>
    <property type="project" value="InterPro"/>
</dbReference>
<evidence type="ECO:0000256" key="3">
    <source>
        <dbReference type="ARBA" id="ARBA00022746"/>
    </source>
</evidence>
<dbReference type="InterPro" id="IPR019845">
    <property type="entry name" value="Squalene/phytoene_synthase_CS"/>
</dbReference>
<dbReference type="Pfam" id="PF00494">
    <property type="entry name" value="SQS_PSY"/>
    <property type="match status" value="1"/>
</dbReference>
<evidence type="ECO:0000313" key="5">
    <source>
        <dbReference type="Proteomes" id="UP001268896"/>
    </source>
</evidence>
<dbReference type="GO" id="GO:0016117">
    <property type="term" value="P:carotenoid biosynthetic process"/>
    <property type="evidence" value="ECO:0007669"/>
    <property type="project" value="UniProtKB-KW"/>
</dbReference>
<dbReference type="Gene3D" id="1.10.600.10">
    <property type="entry name" value="Farnesyl Diphosphate Synthase"/>
    <property type="match status" value="1"/>
</dbReference>
<proteinExistence type="predicted"/>
<keyword evidence="3" id="KW-0125">Carotenoid biosynthesis</keyword>
<dbReference type="InterPro" id="IPR044843">
    <property type="entry name" value="Trans_IPPS_bact-type"/>
</dbReference>
<evidence type="ECO:0000256" key="2">
    <source>
        <dbReference type="ARBA" id="ARBA00022679"/>
    </source>
</evidence>
<accession>A0AAW8UTV4</accession>